<name>A0ABM8XQ45_9BURK</name>
<evidence type="ECO:0008006" key="5">
    <source>
        <dbReference type="Google" id="ProtNLM"/>
    </source>
</evidence>
<accession>A0ABM8XQ45</accession>
<sequence length="72" mass="7600">MKPSHRFIVAAVLATALGSAAQFASAVSDPSATAFESGNADQVHRQRDPFTDGANNNARDPYLDGAHQSSER</sequence>
<dbReference type="Proteomes" id="UP000701702">
    <property type="component" value="Unassembled WGS sequence"/>
</dbReference>
<evidence type="ECO:0000313" key="3">
    <source>
        <dbReference type="EMBL" id="CAG9182408.1"/>
    </source>
</evidence>
<keyword evidence="2" id="KW-0732">Signal</keyword>
<comment type="caution">
    <text evidence="3">The sequence shown here is derived from an EMBL/GenBank/DDBJ whole genome shotgun (WGS) entry which is preliminary data.</text>
</comment>
<evidence type="ECO:0000256" key="2">
    <source>
        <dbReference type="SAM" id="SignalP"/>
    </source>
</evidence>
<feature type="compositionally biased region" description="Polar residues" evidence="1">
    <location>
        <begin position="29"/>
        <end position="40"/>
    </location>
</feature>
<gene>
    <name evidence="3" type="ORF">LMG23994_04894</name>
</gene>
<feature type="signal peptide" evidence="2">
    <location>
        <begin position="1"/>
        <end position="26"/>
    </location>
</feature>
<organism evidence="3 4">
    <name type="scientific">Cupriavidus pinatubonensis</name>
    <dbReference type="NCBI Taxonomy" id="248026"/>
    <lineage>
        <taxon>Bacteria</taxon>
        <taxon>Pseudomonadati</taxon>
        <taxon>Pseudomonadota</taxon>
        <taxon>Betaproteobacteria</taxon>
        <taxon>Burkholderiales</taxon>
        <taxon>Burkholderiaceae</taxon>
        <taxon>Cupriavidus</taxon>
    </lineage>
</organism>
<evidence type="ECO:0000313" key="4">
    <source>
        <dbReference type="Proteomes" id="UP000701702"/>
    </source>
</evidence>
<proteinExistence type="predicted"/>
<dbReference type="RefSeq" id="WP_224007011.1">
    <property type="nucleotide sequence ID" value="NZ_CAJZAF010000032.1"/>
</dbReference>
<feature type="region of interest" description="Disordered" evidence="1">
    <location>
        <begin position="29"/>
        <end position="72"/>
    </location>
</feature>
<keyword evidence="4" id="KW-1185">Reference proteome</keyword>
<feature type="chain" id="PRO_5047355345" description="Hydroxyquinol 1,2-dioxygenase" evidence="2">
    <location>
        <begin position="27"/>
        <end position="72"/>
    </location>
</feature>
<protein>
    <recommendedName>
        <fullName evidence="5">Hydroxyquinol 1,2-dioxygenase</fullName>
    </recommendedName>
</protein>
<evidence type="ECO:0000256" key="1">
    <source>
        <dbReference type="SAM" id="MobiDB-lite"/>
    </source>
</evidence>
<reference evidence="3 4" key="1">
    <citation type="submission" date="2021-08" db="EMBL/GenBank/DDBJ databases">
        <authorList>
            <person name="Peeters C."/>
        </authorList>
    </citation>
    <scope>NUCLEOTIDE SEQUENCE [LARGE SCALE GENOMIC DNA]</scope>
    <source>
        <strain evidence="3 4">LMG 23994</strain>
    </source>
</reference>
<dbReference type="EMBL" id="CAJZAF010000032">
    <property type="protein sequence ID" value="CAG9182408.1"/>
    <property type="molecule type" value="Genomic_DNA"/>
</dbReference>